<dbReference type="EMBL" id="DTAN01000030">
    <property type="protein sequence ID" value="HGU64723.1"/>
    <property type="molecule type" value="Genomic_DNA"/>
</dbReference>
<dbReference type="Gene3D" id="2.30.130.10">
    <property type="entry name" value="PUA domain"/>
    <property type="match status" value="1"/>
</dbReference>
<dbReference type="EMBL" id="DTBJ01000056">
    <property type="protein sequence ID" value="HGM59216.1"/>
    <property type="molecule type" value="Genomic_DNA"/>
</dbReference>
<feature type="domain" description="UPF0113" evidence="1">
    <location>
        <begin position="65"/>
        <end position="129"/>
    </location>
</feature>
<organism evidence="2">
    <name type="scientific">Staphylothermus marinus</name>
    <dbReference type="NCBI Taxonomy" id="2280"/>
    <lineage>
        <taxon>Archaea</taxon>
        <taxon>Thermoproteota</taxon>
        <taxon>Thermoprotei</taxon>
        <taxon>Desulfurococcales</taxon>
        <taxon>Desulfurococcaceae</taxon>
        <taxon>Staphylothermus</taxon>
    </lineage>
</organism>
<dbReference type="InterPro" id="IPR005155">
    <property type="entry name" value="UPF0113_PUA"/>
</dbReference>
<protein>
    <recommendedName>
        <fullName evidence="1">UPF0113 domain-containing protein</fullName>
    </recommendedName>
</protein>
<evidence type="ECO:0000313" key="3">
    <source>
        <dbReference type="EMBL" id="HGU64723.1"/>
    </source>
</evidence>
<dbReference type="Pfam" id="PF03657">
    <property type="entry name" value="UPF0113"/>
    <property type="match status" value="1"/>
</dbReference>
<dbReference type="InterPro" id="IPR036974">
    <property type="entry name" value="PUA_sf"/>
</dbReference>
<evidence type="ECO:0000259" key="1">
    <source>
        <dbReference type="Pfam" id="PF03657"/>
    </source>
</evidence>
<evidence type="ECO:0000313" key="2">
    <source>
        <dbReference type="EMBL" id="HGM59216.1"/>
    </source>
</evidence>
<comment type="caution">
    <text evidence="2">The sequence shown here is derived from an EMBL/GenBank/DDBJ whole genome shotgun (WGS) entry which is preliminary data.</text>
</comment>
<name>A0A7C4D9F4_STAMA</name>
<dbReference type="AlphaFoldDB" id="A0A7C4D9F4"/>
<proteinExistence type="predicted"/>
<dbReference type="GO" id="GO:0003723">
    <property type="term" value="F:RNA binding"/>
    <property type="evidence" value="ECO:0007669"/>
    <property type="project" value="InterPro"/>
</dbReference>
<accession>A0A7C4D9F4</accession>
<sequence>MCKEPEYSCFNELCIIYCSSEAHYIHTNALVYGGRWIGVLIRNKPYISINIYEDVYRSGVFRASVVVSDMGCKAFLYGRDILKESIVSAHPPLNNPVAVIDNSDNRVIGVAEPYHDVYKNIYDLGLFIRIMK</sequence>
<reference evidence="2" key="1">
    <citation type="journal article" date="2020" name="mSystems">
        <title>Genome- and Community-Level Interaction Insights into Carbon Utilization and Element Cycling Functions of Hydrothermarchaeota in Hydrothermal Sediment.</title>
        <authorList>
            <person name="Zhou Z."/>
            <person name="Liu Y."/>
            <person name="Xu W."/>
            <person name="Pan J."/>
            <person name="Luo Z.H."/>
            <person name="Li M."/>
        </authorList>
    </citation>
    <scope>NUCLEOTIDE SEQUENCE [LARGE SCALE GENOMIC DNA]</scope>
    <source>
        <strain evidence="3">SpSt-622</strain>
        <strain evidence="2">SpSt-642</strain>
    </source>
</reference>
<gene>
    <name evidence="3" type="ORF">ENT92_00705</name>
    <name evidence="2" type="ORF">ENU14_06515</name>
</gene>